<keyword evidence="1" id="KW-0472">Membrane</keyword>
<keyword evidence="1" id="KW-1133">Transmembrane helix</keyword>
<keyword evidence="3" id="KW-1185">Reference proteome</keyword>
<organism evidence="2 3">
    <name type="scientific">Actinomadura miaoliensis</name>
    <dbReference type="NCBI Taxonomy" id="430685"/>
    <lineage>
        <taxon>Bacteria</taxon>
        <taxon>Bacillati</taxon>
        <taxon>Actinomycetota</taxon>
        <taxon>Actinomycetes</taxon>
        <taxon>Streptosporangiales</taxon>
        <taxon>Thermomonosporaceae</taxon>
        <taxon>Actinomadura</taxon>
    </lineage>
</organism>
<dbReference type="EMBL" id="BAAAZG010000011">
    <property type="protein sequence ID" value="GAA4066863.1"/>
    <property type="molecule type" value="Genomic_DNA"/>
</dbReference>
<name>A0ABP7VGR5_9ACTN</name>
<evidence type="ECO:0000256" key="1">
    <source>
        <dbReference type="SAM" id="Phobius"/>
    </source>
</evidence>
<evidence type="ECO:0000313" key="2">
    <source>
        <dbReference type="EMBL" id="GAA4066863.1"/>
    </source>
</evidence>
<evidence type="ECO:0000313" key="3">
    <source>
        <dbReference type="Proteomes" id="UP001500683"/>
    </source>
</evidence>
<reference evidence="3" key="1">
    <citation type="journal article" date="2019" name="Int. J. Syst. Evol. Microbiol.">
        <title>The Global Catalogue of Microorganisms (GCM) 10K type strain sequencing project: providing services to taxonomists for standard genome sequencing and annotation.</title>
        <authorList>
            <consortium name="The Broad Institute Genomics Platform"/>
            <consortium name="The Broad Institute Genome Sequencing Center for Infectious Disease"/>
            <person name="Wu L."/>
            <person name="Ma J."/>
        </authorList>
    </citation>
    <scope>NUCLEOTIDE SEQUENCE [LARGE SCALE GENOMIC DNA]</scope>
    <source>
        <strain evidence="3">JCM 16702</strain>
    </source>
</reference>
<dbReference type="Proteomes" id="UP001500683">
    <property type="component" value="Unassembled WGS sequence"/>
</dbReference>
<sequence>MIFRGMGAERGAVACLGGGGAAALVGVAVGSGVAVLYEAEHVAGGVAEGAVADAVRLVDRLLQDLGA</sequence>
<keyword evidence="1" id="KW-0812">Transmembrane</keyword>
<gene>
    <name evidence="2" type="ORF">GCM10022214_21710</name>
</gene>
<comment type="caution">
    <text evidence="2">The sequence shown here is derived from an EMBL/GenBank/DDBJ whole genome shotgun (WGS) entry which is preliminary data.</text>
</comment>
<proteinExistence type="predicted"/>
<feature type="transmembrane region" description="Helical" evidence="1">
    <location>
        <begin position="12"/>
        <end position="37"/>
    </location>
</feature>
<accession>A0ABP7VGR5</accession>
<protein>
    <submittedName>
        <fullName evidence="2">Uncharacterized protein</fullName>
    </submittedName>
</protein>